<evidence type="ECO:0000313" key="3">
    <source>
        <dbReference type="EMBL" id="MBF4694345.1"/>
    </source>
</evidence>
<reference evidence="3 4" key="1">
    <citation type="submission" date="2020-11" db="EMBL/GenBank/DDBJ databases">
        <title>Fusibacter basophilias sp. nov.</title>
        <authorList>
            <person name="Qiu D."/>
        </authorList>
    </citation>
    <scope>NUCLEOTIDE SEQUENCE [LARGE SCALE GENOMIC DNA]</scope>
    <source>
        <strain evidence="3 4">Q10-2</strain>
    </source>
</reference>
<sequence length="342" mass="39373">MYKPILYDPNDLNCYYIDVRSESEYEKGHIPNAKNLPILNDHERHVVGDLYKNTSVDAARRKGLEFVSQKLMTYFDIIQDIIAQNPELKIVFYCSRGGYRSTSITLLLKGIGLSVSWLQGGYKNYRQMVLERLSDPLFYPKMIVLHGLSGVGKTHVLNSLESENLPVLDLEGLAMHKGSHLGHIGMDKLQTQQNFENLIFEKVSRNTSEYCFVESESKRIGPVFMPQALYNCIQGGIHALLNASIEFRVDLLVKDYALCDNFDAQLRKSLIKLSVYVSKAFLEELELLIQQRDYAKIAEKLLLEYYDPIYKKSIIKHDYTRQFDVLSIGQVTKEIMAWHETL</sequence>
<gene>
    <name evidence="3" type="primary">mnmH</name>
    <name evidence="3" type="ORF">ISU02_14585</name>
</gene>
<name>A0ABR9ZV55_9FIRM</name>
<keyword evidence="1" id="KW-0711">Selenium</keyword>
<dbReference type="PANTHER" id="PTHR30401">
    <property type="entry name" value="TRNA 2-SELENOURIDINE SYNTHASE"/>
    <property type="match status" value="1"/>
</dbReference>
<dbReference type="SUPFAM" id="SSF52540">
    <property type="entry name" value="P-loop containing nucleoside triphosphate hydrolases"/>
    <property type="match status" value="1"/>
</dbReference>
<dbReference type="RefSeq" id="WP_194702577.1">
    <property type="nucleotide sequence ID" value="NZ_JADKNH010000008.1"/>
</dbReference>
<dbReference type="SMART" id="SM00450">
    <property type="entry name" value="RHOD"/>
    <property type="match status" value="1"/>
</dbReference>
<evidence type="ECO:0000313" key="4">
    <source>
        <dbReference type="Proteomes" id="UP000614200"/>
    </source>
</evidence>
<dbReference type="Proteomes" id="UP000614200">
    <property type="component" value="Unassembled WGS sequence"/>
</dbReference>
<comment type="caution">
    <text evidence="3">The sequence shown here is derived from an EMBL/GenBank/DDBJ whole genome shotgun (WGS) entry which is preliminary data.</text>
</comment>
<dbReference type="InterPro" id="IPR036873">
    <property type="entry name" value="Rhodanese-like_dom_sf"/>
</dbReference>
<feature type="domain" description="Rhodanese" evidence="2">
    <location>
        <begin position="10"/>
        <end position="134"/>
    </location>
</feature>
<keyword evidence="4" id="KW-1185">Reference proteome</keyword>
<dbReference type="Gene3D" id="3.40.250.10">
    <property type="entry name" value="Rhodanese-like domain"/>
    <property type="match status" value="1"/>
</dbReference>
<dbReference type="EMBL" id="JADKNH010000008">
    <property type="protein sequence ID" value="MBF4694345.1"/>
    <property type="molecule type" value="Genomic_DNA"/>
</dbReference>
<dbReference type="InterPro" id="IPR017582">
    <property type="entry name" value="SelU"/>
</dbReference>
<dbReference type="PANTHER" id="PTHR30401:SF0">
    <property type="entry name" value="TRNA 2-SELENOURIDINE SYNTHASE"/>
    <property type="match status" value="1"/>
</dbReference>
<evidence type="ECO:0000259" key="2">
    <source>
        <dbReference type="PROSITE" id="PS50206"/>
    </source>
</evidence>
<dbReference type="Pfam" id="PF00581">
    <property type="entry name" value="Rhodanese"/>
    <property type="match status" value="1"/>
</dbReference>
<accession>A0ABR9ZV55</accession>
<organism evidence="3 4">
    <name type="scientific">Fusibacter ferrireducens</name>
    <dbReference type="NCBI Taxonomy" id="2785058"/>
    <lineage>
        <taxon>Bacteria</taxon>
        <taxon>Bacillati</taxon>
        <taxon>Bacillota</taxon>
        <taxon>Clostridia</taxon>
        <taxon>Eubacteriales</taxon>
        <taxon>Eubacteriales Family XII. Incertae Sedis</taxon>
        <taxon>Fusibacter</taxon>
    </lineage>
</organism>
<dbReference type="InterPro" id="IPR001763">
    <property type="entry name" value="Rhodanese-like_dom"/>
</dbReference>
<dbReference type="Gene3D" id="3.40.50.300">
    <property type="entry name" value="P-loop containing nucleotide triphosphate hydrolases"/>
    <property type="match status" value="1"/>
</dbReference>
<dbReference type="SUPFAM" id="SSF52821">
    <property type="entry name" value="Rhodanese/Cell cycle control phosphatase"/>
    <property type="match status" value="1"/>
</dbReference>
<dbReference type="InterPro" id="IPR058840">
    <property type="entry name" value="AAA_SelU"/>
</dbReference>
<dbReference type="Pfam" id="PF26341">
    <property type="entry name" value="AAA_SelU"/>
    <property type="match status" value="1"/>
</dbReference>
<evidence type="ECO:0000256" key="1">
    <source>
        <dbReference type="ARBA" id="ARBA00023266"/>
    </source>
</evidence>
<dbReference type="InterPro" id="IPR027417">
    <property type="entry name" value="P-loop_NTPase"/>
</dbReference>
<protein>
    <submittedName>
        <fullName evidence="3">tRNA 2-selenouridine(34) synthase MnmH</fullName>
    </submittedName>
</protein>
<dbReference type="PROSITE" id="PS50206">
    <property type="entry name" value="RHODANESE_3"/>
    <property type="match status" value="1"/>
</dbReference>
<dbReference type="NCBIfam" id="TIGR03167">
    <property type="entry name" value="tRNA_sel_U_synt"/>
    <property type="match status" value="1"/>
</dbReference>
<proteinExistence type="predicted"/>
<dbReference type="NCBIfam" id="NF008750">
    <property type="entry name" value="PRK11784.1-2"/>
    <property type="match status" value="1"/>
</dbReference>